<dbReference type="AlphaFoldDB" id="A0A9N9MXG6"/>
<dbReference type="Proteomes" id="UP001152799">
    <property type="component" value="Chromosome 6"/>
</dbReference>
<protein>
    <recommendedName>
        <fullName evidence="7">DDB1- and CUL4-associated factor 11</fullName>
    </recommendedName>
</protein>
<dbReference type="InterPro" id="IPR036322">
    <property type="entry name" value="WD40_repeat_dom_sf"/>
</dbReference>
<feature type="repeat" description="WD" evidence="3">
    <location>
        <begin position="460"/>
        <end position="491"/>
    </location>
</feature>
<accession>A0A9N9MXG6</accession>
<dbReference type="GO" id="GO:0043161">
    <property type="term" value="P:proteasome-mediated ubiquitin-dependent protein catabolic process"/>
    <property type="evidence" value="ECO:0007669"/>
    <property type="project" value="TreeGrafter"/>
</dbReference>
<dbReference type="EMBL" id="OU892282">
    <property type="protein sequence ID" value="CAG9771030.1"/>
    <property type="molecule type" value="Genomic_DNA"/>
</dbReference>
<dbReference type="InterPro" id="IPR001680">
    <property type="entry name" value="WD40_rpt"/>
</dbReference>
<evidence type="ECO:0000256" key="3">
    <source>
        <dbReference type="PROSITE-ProRule" id="PRU00221"/>
    </source>
</evidence>
<dbReference type="PROSITE" id="PS50082">
    <property type="entry name" value="WD_REPEATS_2"/>
    <property type="match status" value="3"/>
</dbReference>
<dbReference type="SUPFAM" id="SSF50978">
    <property type="entry name" value="WD40 repeat-like"/>
    <property type="match status" value="1"/>
</dbReference>
<gene>
    <name evidence="5" type="ORF">CEUTPL_LOCUS11472</name>
</gene>
<dbReference type="InterPro" id="IPR019775">
    <property type="entry name" value="WD40_repeat_CS"/>
</dbReference>
<dbReference type="PANTHER" id="PTHR19847">
    <property type="entry name" value="DDB1- AND CUL4-ASSOCIATED FACTOR 11"/>
    <property type="match status" value="1"/>
</dbReference>
<dbReference type="SMART" id="SM00320">
    <property type="entry name" value="WD40"/>
    <property type="match status" value="6"/>
</dbReference>
<proteinExistence type="predicted"/>
<feature type="compositionally biased region" description="Acidic residues" evidence="4">
    <location>
        <begin position="16"/>
        <end position="25"/>
    </location>
</feature>
<reference evidence="5" key="1">
    <citation type="submission" date="2022-01" db="EMBL/GenBank/DDBJ databases">
        <authorList>
            <person name="King R."/>
        </authorList>
    </citation>
    <scope>NUCLEOTIDE SEQUENCE</scope>
</reference>
<dbReference type="PROSITE" id="PS50294">
    <property type="entry name" value="WD_REPEATS_REGION"/>
    <property type="match status" value="2"/>
</dbReference>
<feature type="region of interest" description="Disordered" evidence="4">
    <location>
        <begin position="1"/>
        <end position="27"/>
    </location>
</feature>
<dbReference type="InterPro" id="IPR051859">
    <property type="entry name" value="DCAF"/>
</dbReference>
<organism evidence="5 6">
    <name type="scientific">Ceutorhynchus assimilis</name>
    <name type="common">cabbage seed weevil</name>
    <dbReference type="NCBI Taxonomy" id="467358"/>
    <lineage>
        <taxon>Eukaryota</taxon>
        <taxon>Metazoa</taxon>
        <taxon>Ecdysozoa</taxon>
        <taxon>Arthropoda</taxon>
        <taxon>Hexapoda</taxon>
        <taxon>Insecta</taxon>
        <taxon>Pterygota</taxon>
        <taxon>Neoptera</taxon>
        <taxon>Endopterygota</taxon>
        <taxon>Coleoptera</taxon>
        <taxon>Polyphaga</taxon>
        <taxon>Cucujiformia</taxon>
        <taxon>Curculionidae</taxon>
        <taxon>Ceutorhynchinae</taxon>
        <taxon>Ceutorhynchus</taxon>
    </lineage>
</organism>
<dbReference type="PANTHER" id="PTHR19847:SF7">
    <property type="entry name" value="DDB1- AND CUL4-ASSOCIATED FACTOR 11"/>
    <property type="match status" value="1"/>
</dbReference>
<dbReference type="PROSITE" id="PS00678">
    <property type="entry name" value="WD_REPEATS_1"/>
    <property type="match status" value="1"/>
</dbReference>
<evidence type="ECO:0008006" key="7">
    <source>
        <dbReference type="Google" id="ProtNLM"/>
    </source>
</evidence>
<dbReference type="GO" id="GO:0080008">
    <property type="term" value="C:Cul4-RING E3 ubiquitin ligase complex"/>
    <property type="evidence" value="ECO:0007669"/>
    <property type="project" value="TreeGrafter"/>
</dbReference>
<keyword evidence="2" id="KW-0677">Repeat</keyword>
<keyword evidence="1 3" id="KW-0853">WD repeat</keyword>
<evidence type="ECO:0000313" key="5">
    <source>
        <dbReference type="EMBL" id="CAG9771030.1"/>
    </source>
</evidence>
<feature type="repeat" description="WD" evidence="3">
    <location>
        <begin position="332"/>
        <end position="366"/>
    </location>
</feature>
<dbReference type="OrthoDB" id="63070at2759"/>
<evidence type="ECO:0000256" key="2">
    <source>
        <dbReference type="ARBA" id="ARBA00022737"/>
    </source>
</evidence>
<dbReference type="Gene3D" id="2.130.10.10">
    <property type="entry name" value="YVTN repeat-like/Quinoprotein amine dehydrogenase"/>
    <property type="match status" value="3"/>
</dbReference>
<dbReference type="InterPro" id="IPR015943">
    <property type="entry name" value="WD40/YVTN_repeat-like_dom_sf"/>
</dbReference>
<evidence type="ECO:0000313" key="6">
    <source>
        <dbReference type="Proteomes" id="UP001152799"/>
    </source>
</evidence>
<feature type="repeat" description="WD" evidence="3">
    <location>
        <begin position="284"/>
        <end position="326"/>
    </location>
</feature>
<sequence length="529" mass="60165">MAAADDDDSRSRIEDTSEDSDSMDSESDHYGEHFLVVLRNLISGGQLLLHGGDDDDNYDSLVRTRPPKIKAKPLTKILDKSEYSQVTKQACGLLDLTNRNRNVNNVTSLLTKRERGLFQGSKFSRGVKSKIANCYIPSEMCGGIDHNPGKVFCGIFSKDGNTFLTAAQGYHISDRQLRLFNSRDNSYEMFHMITARDVGWSVLDVAFSPNAQFFVYSTWSSSLHLCNTFDKREQPEPLVIANTSRRFCLFSVEFSNDGKQLICGANDGCLYVYDIERRRRTFKISSHESDLNRVTYADEASHIIYTGGDDGLVKIWDTRTLDERDTKPVGILAGHQDGVTYIDSRGDGRHLISNSKDQSIKLWDIRCLSNDATVREALKVVRDQPWDYRWQGVPRHMYDYKKLEGDTSIMTYKGHVVSKTLIRAKFSPAATTGQRYIYSGCGFGRLMIYDSLTGKIVKQRKGHMSCVRDVAWHPTRNEILTSSWDGMVGKWTYCKKNPHYHDKQEDLGRMPLRRSARLAARQQEARDST</sequence>
<name>A0A9N9MXG6_9CUCU</name>
<dbReference type="Pfam" id="PF00400">
    <property type="entry name" value="WD40"/>
    <property type="match status" value="4"/>
</dbReference>
<keyword evidence="6" id="KW-1185">Reference proteome</keyword>
<evidence type="ECO:0000256" key="4">
    <source>
        <dbReference type="SAM" id="MobiDB-lite"/>
    </source>
</evidence>
<evidence type="ECO:0000256" key="1">
    <source>
        <dbReference type="ARBA" id="ARBA00022574"/>
    </source>
</evidence>